<feature type="compositionally biased region" description="Basic and acidic residues" evidence="1">
    <location>
        <begin position="127"/>
        <end position="148"/>
    </location>
</feature>
<sequence>MSPRVCHAYFLFVYHLYMAELHPLIQSTSPFDFSTMQTNTLIAVLLAVGLAGPAILCLAWFWYARRVRRGFAEGQWISRRNRDRAQNHFDAERGGQIKGPVWIPNYTAEGWCRPKLSDSIPLRSPEYVHLRDQRKGRQNSDQRFEDPNRIVSSPPPKRPNNPYQQQPKPLSKRQQKKLRAQEKKKQQQEGQNQPNNQDHSKGKWSQRDQGKPAQDCHVEPDQGNWGSNKQNNWGSGNHNQSQNKGNRSQRDQQKTTPDWNPEPEQGDWDAKPQSNWANGDENDNHNNQNTEWGHEAKGKKRSNHKQGNGGNNNGNNDGYRSGGSYNNGFVNNTQRQQTTTWFIQTNPRLRGEITEDIMGNTEMVAMDMTMVMAMAITTRGLNTGVQEIHRTTTGKIIKRMKPGGKTTINRATIRDLIEQQHGANRTRAMTGTKMTMRQSRAEWHGAKTKGPQEIGEADTITITAMDGAMMAMIK</sequence>
<dbReference type="STRING" id="1835702.A0A1F5LB57"/>
<dbReference type="AlphaFoldDB" id="A0A1F5LB57"/>
<feature type="compositionally biased region" description="Polar residues" evidence="1">
    <location>
        <begin position="224"/>
        <end position="246"/>
    </location>
</feature>
<dbReference type="Proteomes" id="UP000177622">
    <property type="component" value="Unassembled WGS sequence"/>
</dbReference>
<gene>
    <name evidence="3" type="ORF">PENARI_c018G09629</name>
</gene>
<feature type="region of interest" description="Disordered" evidence="1">
    <location>
        <begin position="127"/>
        <end position="331"/>
    </location>
</feature>
<dbReference type="OrthoDB" id="10446243at2759"/>
<reference evidence="3 4" key="1">
    <citation type="journal article" date="2016" name="Sci. Rep.">
        <title>Penicillium arizonense, a new, genome sequenced fungal species, reveals a high chemical diversity in secreted metabolites.</title>
        <authorList>
            <person name="Grijseels S."/>
            <person name="Nielsen J.C."/>
            <person name="Randelovic M."/>
            <person name="Nielsen J."/>
            <person name="Nielsen K.F."/>
            <person name="Workman M."/>
            <person name="Frisvad J.C."/>
        </authorList>
    </citation>
    <scope>NUCLEOTIDE SEQUENCE [LARGE SCALE GENOMIC DNA]</scope>
    <source>
        <strain evidence="3 4">CBS 141311</strain>
    </source>
</reference>
<evidence type="ECO:0000313" key="3">
    <source>
        <dbReference type="EMBL" id="OGE50230.1"/>
    </source>
</evidence>
<keyword evidence="4" id="KW-1185">Reference proteome</keyword>
<dbReference type="RefSeq" id="XP_022485679.1">
    <property type="nucleotide sequence ID" value="XM_022634637.1"/>
</dbReference>
<feature type="compositionally biased region" description="Low complexity" evidence="1">
    <location>
        <begin position="313"/>
        <end position="328"/>
    </location>
</feature>
<comment type="caution">
    <text evidence="3">The sequence shown here is derived from an EMBL/GenBank/DDBJ whole genome shotgun (WGS) entry which is preliminary data.</text>
</comment>
<feature type="transmembrane region" description="Helical" evidence="2">
    <location>
        <begin position="41"/>
        <end position="63"/>
    </location>
</feature>
<keyword evidence="2" id="KW-1133">Transmembrane helix</keyword>
<keyword evidence="2" id="KW-0812">Transmembrane</keyword>
<feature type="compositionally biased region" description="Low complexity" evidence="1">
    <location>
        <begin position="188"/>
        <end position="197"/>
    </location>
</feature>
<evidence type="ECO:0000256" key="2">
    <source>
        <dbReference type="SAM" id="Phobius"/>
    </source>
</evidence>
<keyword evidence="2" id="KW-0472">Membrane</keyword>
<feature type="compositionally biased region" description="Basic and acidic residues" evidence="1">
    <location>
        <begin position="198"/>
        <end position="220"/>
    </location>
</feature>
<name>A0A1F5LB57_PENAI</name>
<evidence type="ECO:0000256" key="1">
    <source>
        <dbReference type="SAM" id="MobiDB-lite"/>
    </source>
</evidence>
<evidence type="ECO:0000313" key="4">
    <source>
        <dbReference type="Proteomes" id="UP000177622"/>
    </source>
</evidence>
<protein>
    <submittedName>
        <fullName evidence="3">Uncharacterized protein</fullName>
    </submittedName>
</protein>
<dbReference type="GeneID" id="34579371"/>
<organism evidence="3 4">
    <name type="scientific">Penicillium arizonense</name>
    <dbReference type="NCBI Taxonomy" id="1835702"/>
    <lineage>
        <taxon>Eukaryota</taxon>
        <taxon>Fungi</taxon>
        <taxon>Dikarya</taxon>
        <taxon>Ascomycota</taxon>
        <taxon>Pezizomycotina</taxon>
        <taxon>Eurotiomycetes</taxon>
        <taxon>Eurotiomycetidae</taxon>
        <taxon>Eurotiales</taxon>
        <taxon>Aspergillaceae</taxon>
        <taxon>Penicillium</taxon>
    </lineage>
</organism>
<dbReference type="EMBL" id="LXJU01000018">
    <property type="protein sequence ID" value="OGE50230.1"/>
    <property type="molecule type" value="Genomic_DNA"/>
</dbReference>
<proteinExistence type="predicted"/>
<accession>A0A1F5LB57</accession>
<feature type="compositionally biased region" description="Low complexity" evidence="1">
    <location>
        <begin position="275"/>
        <end position="289"/>
    </location>
</feature>